<proteinExistence type="inferred from homology"/>
<dbReference type="SUPFAM" id="SSF52540">
    <property type="entry name" value="P-loop containing nucleoside triphosphate hydrolases"/>
    <property type="match status" value="1"/>
</dbReference>
<dbReference type="Gene3D" id="1.10.10.10">
    <property type="entry name" value="Winged helix-like DNA-binding domain superfamily/Winged helix DNA-binding domain"/>
    <property type="match status" value="1"/>
</dbReference>
<feature type="domain" description="NB-ARC" evidence="7">
    <location>
        <begin position="149"/>
        <end position="309"/>
    </location>
</feature>
<name>A0A5D2F600_GOSDA</name>
<dbReference type="Pfam" id="PF23559">
    <property type="entry name" value="WHD_DRP"/>
    <property type="match status" value="1"/>
</dbReference>
<dbReference type="PROSITE" id="PS51450">
    <property type="entry name" value="LRR"/>
    <property type="match status" value="2"/>
</dbReference>
<dbReference type="Pfam" id="PF00931">
    <property type="entry name" value="NB-ARC"/>
    <property type="match status" value="1"/>
</dbReference>
<keyword evidence="2" id="KW-0433">Leucine-rich repeat</keyword>
<evidence type="ECO:0000313" key="11">
    <source>
        <dbReference type="Proteomes" id="UP000323506"/>
    </source>
</evidence>
<feature type="domain" description="Disease resistance protein At4g27190-like leucine-rich repeats" evidence="8">
    <location>
        <begin position="801"/>
        <end position="906"/>
    </location>
</feature>
<dbReference type="InterPro" id="IPR001611">
    <property type="entry name" value="Leu-rich_rpt"/>
</dbReference>
<evidence type="ECO:0000313" key="10">
    <source>
        <dbReference type="EMBL" id="TYH00099.1"/>
    </source>
</evidence>
<dbReference type="AlphaFoldDB" id="A0A5D2F600"/>
<dbReference type="InterPro" id="IPR042197">
    <property type="entry name" value="Apaf_helical"/>
</dbReference>
<evidence type="ECO:0000256" key="1">
    <source>
        <dbReference type="ARBA" id="ARBA00008894"/>
    </source>
</evidence>
<dbReference type="Pfam" id="PF23247">
    <property type="entry name" value="LRR_RPS2"/>
    <property type="match status" value="1"/>
</dbReference>
<dbReference type="InterPro" id="IPR027417">
    <property type="entry name" value="P-loop_NTPase"/>
</dbReference>
<dbReference type="GO" id="GO:0006952">
    <property type="term" value="P:defense response"/>
    <property type="evidence" value="ECO:0007669"/>
    <property type="project" value="UniProtKB-KW"/>
</dbReference>
<protein>
    <submittedName>
        <fullName evidence="10">Uncharacterized protein</fullName>
    </submittedName>
</protein>
<dbReference type="InterPro" id="IPR058922">
    <property type="entry name" value="WHD_DRP"/>
</dbReference>
<dbReference type="GO" id="GO:0005524">
    <property type="term" value="F:ATP binding"/>
    <property type="evidence" value="ECO:0007669"/>
    <property type="project" value="UniProtKB-KW"/>
</dbReference>
<dbReference type="SUPFAM" id="SSF52058">
    <property type="entry name" value="L domain-like"/>
    <property type="match status" value="1"/>
</dbReference>
<dbReference type="InterPro" id="IPR003591">
    <property type="entry name" value="Leu-rich_rpt_typical-subtyp"/>
</dbReference>
<evidence type="ECO:0000256" key="2">
    <source>
        <dbReference type="ARBA" id="ARBA00022614"/>
    </source>
</evidence>
<dbReference type="InterPro" id="IPR032675">
    <property type="entry name" value="LRR_dom_sf"/>
</dbReference>
<keyword evidence="4" id="KW-0547">Nucleotide-binding</keyword>
<accession>A0A5D2F600</accession>
<evidence type="ECO:0000259" key="8">
    <source>
        <dbReference type="Pfam" id="PF23247"/>
    </source>
</evidence>
<dbReference type="Proteomes" id="UP000323506">
    <property type="component" value="Chromosome A10"/>
</dbReference>
<reference evidence="10 11" key="1">
    <citation type="submission" date="2019-06" db="EMBL/GenBank/DDBJ databases">
        <title>WGS assembly of Gossypium darwinii.</title>
        <authorList>
            <person name="Chen Z.J."/>
            <person name="Sreedasyam A."/>
            <person name="Ando A."/>
            <person name="Song Q."/>
            <person name="De L."/>
            <person name="Hulse-Kemp A."/>
            <person name="Ding M."/>
            <person name="Ye W."/>
            <person name="Kirkbride R."/>
            <person name="Jenkins J."/>
            <person name="Plott C."/>
            <person name="Lovell J."/>
            <person name="Lin Y.-M."/>
            <person name="Vaughn R."/>
            <person name="Liu B."/>
            <person name="Li W."/>
            <person name="Simpson S."/>
            <person name="Scheffler B."/>
            <person name="Saski C."/>
            <person name="Grover C."/>
            <person name="Hu G."/>
            <person name="Conover J."/>
            <person name="Carlson J."/>
            <person name="Shu S."/>
            <person name="Boston L."/>
            <person name="Williams M."/>
            <person name="Peterson D."/>
            <person name="Mcgee K."/>
            <person name="Jones D."/>
            <person name="Wendel J."/>
            <person name="Stelly D."/>
            <person name="Grimwood J."/>
            <person name="Schmutz J."/>
        </authorList>
    </citation>
    <scope>NUCLEOTIDE SEQUENCE [LARGE SCALE GENOMIC DNA]</scope>
    <source>
        <strain evidence="10">1808015.09</strain>
    </source>
</reference>
<dbReference type="PANTHER" id="PTHR33463">
    <property type="entry name" value="NB-ARC DOMAIN-CONTAINING PROTEIN-RELATED"/>
    <property type="match status" value="1"/>
</dbReference>
<gene>
    <name evidence="10" type="ORF">ES288_A10G247700v1</name>
</gene>
<organism evidence="10 11">
    <name type="scientific">Gossypium darwinii</name>
    <name type="common">Darwin's cotton</name>
    <name type="synonym">Gossypium barbadense var. darwinii</name>
    <dbReference type="NCBI Taxonomy" id="34276"/>
    <lineage>
        <taxon>Eukaryota</taxon>
        <taxon>Viridiplantae</taxon>
        <taxon>Streptophyta</taxon>
        <taxon>Embryophyta</taxon>
        <taxon>Tracheophyta</taxon>
        <taxon>Spermatophyta</taxon>
        <taxon>Magnoliopsida</taxon>
        <taxon>eudicotyledons</taxon>
        <taxon>Gunneridae</taxon>
        <taxon>Pentapetalae</taxon>
        <taxon>rosids</taxon>
        <taxon>malvids</taxon>
        <taxon>Malvales</taxon>
        <taxon>Malvaceae</taxon>
        <taxon>Malvoideae</taxon>
        <taxon>Gossypium</taxon>
    </lineage>
</organism>
<keyword evidence="6" id="KW-0067">ATP-binding</keyword>
<evidence type="ECO:0000256" key="4">
    <source>
        <dbReference type="ARBA" id="ARBA00022741"/>
    </source>
</evidence>
<evidence type="ECO:0000256" key="5">
    <source>
        <dbReference type="ARBA" id="ARBA00022821"/>
    </source>
</evidence>
<evidence type="ECO:0000256" key="3">
    <source>
        <dbReference type="ARBA" id="ARBA00022737"/>
    </source>
</evidence>
<dbReference type="Gene3D" id="3.80.10.10">
    <property type="entry name" value="Ribonuclease Inhibitor"/>
    <property type="match status" value="3"/>
</dbReference>
<feature type="domain" description="Disease resistance protein winged helix" evidence="9">
    <location>
        <begin position="396"/>
        <end position="463"/>
    </location>
</feature>
<comment type="similarity">
    <text evidence="1">Belongs to the disease resistance NB-LRR family.</text>
</comment>
<sequence>MAELIGPILDVIKFIGRNASKYLKFQRKFTEYVDDFNQAQADLHAKEADFQQQLKDEHQFGKMPKQEVERWFEKVEQKLGHAQHVEDKISKGKYLFRSCLGKLVDEATQAMKEVHAEGNFSGGLVVNDPSTIAVNLPTPEVVGAINVREEIYQYLMGDAVGLIGVWGMGGIGKTTIMKDVHNRLLKESKFRKLIWVTVSQDFDIRRLQNNIASQLERNLSDDEDTIVRAGKLSEMLRGQMRHVLILDDVWRSFSLEDVGILEPTTYNRCKLVLTTRSERVVESMGFKKVKVPCFSMEEAMNLFLSKVGQDMLPNPTLESLMKLAVRECDGLSLAVVTLAGCMRGKSDPRMWENAIDELRGYIRNIHDMEDKVYGCLKFSYDRLQRVDQDCLLYCALYPEDHGIYKDEITENWMEEGLIDEMGSIKAMEGSSHSILQKLEENCLLERVQDRPCIKMHDLVRDMALHITRKRFLVKAGMQLEELPNEEDWGEDLEKVSLMHNRSSTIPQMMNSPKFPKLTTLLLSWNSLKEIPESFFEHFPNLKILDLSYTRLESLPNSISFLEKLTVLLLRGCWCLKSLPCLSKLQALKKLDLGRSGIEEIPQGWEILVNLRYLNLQRTSRLIEIPTGTLSKLCRLQYLAIHFKLESEEELRELNKLEVFEGRFHNVGDLNTFASKRKTLYKFSILVCYHMTDLHPTTSSNLVRFEDVTFDIGGEIILPYGIEQLSLLRCWGVRSINDIGLRNATDLKVCELRACRKLESVISSQCDQLQTLESLYLSGLDNLKVIVEVGAGAGAGESSVGLFSSLKEITLNDCNKIKKLFSADWVLSNLEEISVMNCRELEEIITESEQKRLGSNNDTIKFPFPKLRRLELSNLVQLHRICSENGVMDCDSLQFIRISFCPKLKRIPLYLPQLEIDDEGKLSPSNSLQRIQVYPIDWWEAVEWGHPNFNIKNVVRPLLRFGDDRGWF</sequence>
<dbReference type="Gene3D" id="1.10.8.430">
    <property type="entry name" value="Helical domain of apoptotic protease-activating factors"/>
    <property type="match status" value="1"/>
</dbReference>
<dbReference type="InterPro" id="IPR050905">
    <property type="entry name" value="Plant_NBS-LRR"/>
</dbReference>
<dbReference type="PRINTS" id="PR00364">
    <property type="entry name" value="DISEASERSIST"/>
</dbReference>
<keyword evidence="11" id="KW-1185">Reference proteome</keyword>
<dbReference type="Pfam" id="PF13855">
    <property type="entry name" value="LRR_8"/>
    <property type="match status" value="1"/>
</dbReference>
<dbReference type="FunFam" id="3.40.50.300:FF:001091">
    <property type="entry name" value="Probable disease resistance protein At1g61300"/>
    <property type="match status" value="1"/>
</dbReference>
<dbReference type="EMBL" id="CM017697">
    <property type="protein sequence ID" value="TYH00099.1"/>
    <property type="molecule type" value="Genomic_DNA"/>
</dbReference>
<dbReference type="Gene3D" id="3.40.50.300">
    <property type="entry name" value="P-loop containing nucleotide triphosphate hydrolases"/>
    <property type="match status" value="1"/>
</dbReference>
<keyword evidence="5" id="KW-0611">Plant defense</keyword>
<dbReference type="GO" id="GO:0043531">
    <property type="term" value="F:ADP binding"/>
    <property type="evidence" value="ECO:0007669"/>
    <property type="project" value="InterPro"/>
</dbReference>
<dbReference type="InterPro" id="IPR057135">
    <property type="entry name" value="At4g27190-like_LRR"/>
</dbReference>
<dbReference type="InterPro" id="IPR002182">
    <property type="entry name" value="NB-ARC"/>
</dbReference>
<keyword evidence="3" id="KW-0677">Repeat</keyword>
<evidence type="ECO:0000259" key="9">
    <source>
        <dbReference type="Pfam" id="PF23559"/>
    </source>
</evidence>
<dbReference type="SMART" id="SM00369">
    <property type="entry name" value="LRR_TYP"/>
    <property type="match status" value="4"/>
</dbReference>
<dbReference type="InterPro" id="IPR036388">
    <property type="entry name" value="WH-like_DNA-bd_sf"/>
</dbReference>
<dbReference type="PANTHER" id="PTHR33463:SF217">
    <property type="entry name" value="DISEASE RESISTANCE PROTEIN RPS2-LIKE"/>
    <property type="match status" value="1"/>
</dbReference>
<dbReference type="FunFam" id="1.10.10.10:FF:000322">
    <property type="entry name" value="Probable disease resistance protein At1g63360"/>
    <property type="match status" value="1"/>
</dbReference>
<evidence type="ECO:0000259" key="7">
    <source>
        <dbReference type="Pfam" id="PF00931"/>
    </source>
</evidence>
<evidence type="ECO:0000256" key="6">
    <source>
        <dbReference type="ARBA" id="ARBA00022840"/>
    </source>
</evidence>